<evidence type="ECO:0000256" key="3">
    <source>
        <dbReference type="ARBA" id="ARBA00023157"/>
    </source>
</evidence>
<evidence type="ECO:0000256" key="2">
    <source>
        <dbReference type="ARBA" id="ARBA00022737"/>
    </source>
</evidence>
<evidence type="ECO:0000256" key="1">
    <source>
        <dbReference type="ARBA" id="ARBA00022729"/>
    </source>
</evidence>
<keyword evidence="6" id="KW-0812">Transmembrane</keyword>
<keyword evidence="6" id="KW-1133">Transmembrane helix</keyword>
<dbReference type="InterPro" id="IPR003598">
    <property type="entry name" value="Ig_sub2"/>
</dbReference>
<dbReference type="SUPFAM" id="SSF49265">
    <property type="entry name" value="Fibronectin type III"/>
    <property type="match status" value="1"/>
</dbReference>
<dbReference type="CDD" id="cd00096">
    <property type="entry name" value="Ig"/>
    <property type="match status" value="2"/>
</dbReference>
<dbReference type="Proteomes" id="UP001187531">
    <property type="component" value="Unassembled WGS sequence"/>
</dbReference>
<feature type="transmembrane region" description="Helical" evidence="6">
    <location>
        <begin position="789"/>
        <end position="811"/>
    </location>
</feature>
<keyword evidence="11" id="KW-1185">Reference proteome</keyword>
<dbReference type="PROSITE" id="PS50835">
    <property type="entry name" value="IG_LIKE"/>
    <property type="match status" value="5"/>
</dbReference>
<evidence type="ECO:0000256" key="4">
    <source>
        <dbReference type="ARBA" id="ARBA00023319"/>
    </source>
</evidence>
<feature type="domain" description="Fibronectin type-III" evidence="9">
    <location>
        <begin position="647"/>
        <end position="749"/>
    </location>
</feature>
<dbReference type="InterPro" id="IPR013098">
    <property type="entry name" value="Ig_I-set"/>
</dbReference>
<dbReference type="SMART" id="SM00060">
    <property type="entry name" value="FN3"/>
    <property type="match status" value="2"/>
</dbReference>
<feature type="region of interest" description="Disordered" evidence="5">
    <location>
        <begin position="831"/>
        <end position="894"/>
    </location>
</feature>
<feature type="domain" description="Ig-like" evidence="8">
    <location>
        <begin position="29"/>
        <end position="141"/>
    </location>
</feature>
<dbReference type="CDD" id="cd00063">
    <property type="entry name" value="FN3"/>
    <property type="match status" value="2"/>
</dbReference>
<dbReference type="GO" id="GO:0009653">
    <property type="term" value="P:anatomical structure morphogenesis"/>
    <property type="evidence" value="ECO:0007669"/>
    <property type="project" value="UniProtKB-ARBA"/>
</dbReference>
<name>A0AA88HFG6_ARTSF</name>
<dbReference type="PANTHER" id="PTHR45080">
    <property type="entry name" value="CONTACTIN 5"/>
    <property type="match status" value="1"/>
</dbReference>
<dbReference type="SMART" id="SM00409">
    <property type="entry name" value="IG"/>
    <property type="match status" value="5"/>
</dbReference>
<feature type="signal peptide" evidence="7">
    <location>
        <begin position="1"/>
        <end position="26"/>
    </location>
</feature>
<gene>
    <name evidence="10" type="ORF">QYM36_015712</name>
</gene>
<feature type="domain" description="Fibronectin type-III" evidence="9">
    <location>
        <begin position="538"/>
        <end position="636"/>
    </location>
</feature>
<evidence type="ECO:0008006" key="12">
    <source>
        <dbReference type="Google" id="ProtNLM"/>
    </source>
</evidence>
<dbReference type="InterPro" id="IPR050958">
    <property type="entry name" value="Cell_Adh-Cytoskel_Orgn"/>
</dbReference>
<dbReference type="FunFam" id="2.60.40.10:FF:000032">
    <property type="entry name" value="palladin isoform X1"/>
    <property type="match status" value="1"/>
</dbReference>
<proteinExistence type="predicted"/>
<evidence type="ECO:0000256" key="7">
    <source>
        <dbReference type="SAM" id="SignalP"/>
    </source>
</evidence>
<dbReference type="GO" id="GO:0005886">
    <property type="term" value="C:plasma membrane"/>
    <property type="evidence" value="ECO:0007669"/>
    <property type="project" value="TreeGrafter"/>
</dbReference>
<dbReference type="InterPro" id="IPR003961">
    <property type="entry name" value="FN3_dom"/>
</dbReference>
<feature type="compositionally biased region" description="Polar residues" evidence="5">
    <location>
        <begin position="837"/>
        <end position="847"/>
    </location>
</feature>
<dbReference type="AlphaFoldDB" id="A0AA88HFG6"/>
<sequence>MKLDLPTMKWRALTLLAFVYFQVTLAEEPRLVITPAQPEYTAAVGNPLAFTCKAEVPDPTLITDLKWISPEGLEIGVGDSDGGLIYERIFTEDATEDDGDNGDTPRRQLFFSSVQESDSGNYTCRATYTSSQTLSASVKLSTRVPIKWIDVPAEQHATLGEEYKVRCIVNANPAPQVRWLKDGVAISKKTFESQYLPQSDGILIRNVSREDAGIFTCRASVELTGDLSEKKITLKIIVPPKFKNVIEDIEAIEDMSARLDCEAEGEPTPTYEFIDANGEPIIGRPGFVINPNTGILVIEEVKRENAGEYKCRASNDGGTIEAVSRLRVITKPTIVSFINATGVQNKDITIECIARGDPLPEIVFLKEGSDNTYKIGVNTLDPRVSVEASIGGSGIGGEPDSAVARLSISGATRSDDGLYKCYAENSGGIAERMGHITVEFRPNFDDTPMKEMWTWSQRPVNLTCRASSIPNATINWWNSRYNALIDENDPRYRIYNKDGESTLLVTPEDDSFYGEYRCLAENKHGKAEHLITLKQAHVPQPPTQATFQTVTATTITFKIFGPQNTGGRELTSYAVQYRKQNEEWTDENPSKEWPIESPYILENLEPQTAYVFRFFARNPVGFSTYGAQTQYMMPKRAAPEKPKILATPTGGIVHSAYSQKYDLAWRIMPDNGLPIDNFQIVYFPARNSTVGSYWTEAGPSIRKEVGPGVVSFEIKNLKPDTFYKVEIRAHNAIGFSEPTDIIVKTAKDPSRKTTKSSAISTTSATTVGTIGSIEATEQQSMDYLSGSNIVALAVVLAVLIISIIVDTACCLTKRVGAIAWIYTRTCGKSNHEKISEENNGTDKSPLQNELEERETAPMINGNNEKKAPVSNSVESLPDMKKSASKTSVAKDSIV</sequence>
<comment type="caution">
    <text evidence="10">The sequence shown here is derived from an EMBL/GenBank/DDBJ whole genome shotgun (WGS) entry which is preliminary data.</text>
</comment>
<dbReference type="InterPro" id="IPR003599">
    <property type="entry name" value="Ig_sub"/>
</dbReference>
<evidence type="ECO:0000259" key="9">
    <source>
        <dbReference type="PROSITE" id="PS50853"/>
    </source>
</evidence>
<evidence type="ECO:0000256" key="5">
    <source>
        <dbReference type="SAM" id="MobiDB-lite"/>
    </source>
</evidence>
<organism evidence="10 11">
    <name type="scientific">Artemia franciscana</name>
    <name type="common">Brine shrimp</name>
    <name type="synonym">Artemia sanfranciscana</name>
    <dbReference type="NCBI Taxonomy" id="6661"/>
    <lineage>
        <taxon>Eukaryota</taxon>
        <taxon>Metazoa</taxon>
        <taxon>Ecdysozoa</taxon>
        <taxon>Arthropoda</taxon>
        <taxon>Crustacea</taxon>
        <taxon>Branchiopoda</taxon>
        <taxon>Anostraca</taxon>
        <taxon>Artemiidae</taxon>
        <taxon>Artemia</taxon>
    </lineage>
</organism>
<feature type="domain" description="Ig-like" evidence="8">
    <location>
        <begin position="145"/>
        <end position="233"/>
    </location>
</feature>
<dbReference type="Pfam" id="PF00047">
    <property type="entry name" value="ig"/>
    <property type="match status" value="1"/>
</dbReference>
<dbReference type="Pfam" id="PF00041">
    <property type="entry name" value="fn3"/>
    <property type="match status" value="2"/>
</dbReference>
<keyword evidence="6" id="KW-0472">Membrane</keyword>
<keyword evidence="3" id="KW-1015">Disulfide bond</keyword>
<keyword evidence="2" id="KW-0677">Repeat</keyword>
<reference evidence="10" key="1">
    <citation type="submission" date="2023-07" db="EMBL/GenBank/DDBJ databases">
        <title>Chromosome-level genome assembly of Artemia franciscana.</title>
        <authorList>
            <person name="Jo E."/>
        </authorList>
    </citation>
    <scope>NUCLEOTIDE SEQUENCE</scope>
    <source>
        <tissue evidence="10">Whole body</tissue>
    </source>
</reference>
<evidence type="ECO:0000256" key="6">
    <source>
        <dbReference type="SAM" id="Phobius"/>
    </source>
</evidence>
<feature type="chain" id="PRO_5041725950" description="Fasciclin-2" evidence="7">
    <location>
        <begin position="27"/>
        <end position="894"/>
    </location>
</feature>
<dbReference type="GO" id="GO:0030154">
    <property type="term" value="P:cell differentiation"/>
    <property type="evidence" value="ECO:0007669"/>
    <property type="project" value="UniProtKB-ARBA"/>
</dbReference>
<evidence type="ECO:0000259" key="8">
    <source>
        <dbReference type="PROSITE" id="PS50835"/>
    </source>
</evidence>
<dbReference type="SUPFAM" id="SSF48726">
    <property type="entry name" value="Immunoglobulin"/>
    <property type="match status" value="5"/>
</dbReference>
<dbReference type="Pfam" id="PF07679">
    <property type="entry name" value="I-set"/>
    <property type="match status" value="3"/>
</dbReference>
<accession>A0AA88HFG6</accession>
<keyword evidence="1 7" id="KW-0732">Signal</keyword>
<dbReference type="EMBL" id="JAVRJZ010000019">
    <property type="protein sequence ID" value="KAK2708110.1"/>
    <property type="molecule type" value="Genomic_DNA"/>
</dbReference>
<evidence type="ECO:0000313" key="10">
    <source>
        <dbReference type="EMBL" id="KAK2708110.1"/>
    </source>
</evidence>
<dbReference type="InterPro" id="IPR007110">
    <property type="entry name" value="Ig-like_dom"/>
</dbReference>
<dbReference type="PROSITE" id="PS50853">
    <property type="entry name" value="FN3"/>
    <property type="match status" value="2"/>
</dbReference>
<keyword evidence="4" id="KW-0393">Immunoglobulin domain</keyword>
<dbReference type="SMART" id="SM00408">
    <property type="entry name" value="IGc2"/>
    <property type="match status" value="5"/>
</dbReference>
<feature type="domain" description="Ig-like" evidence="8">
    <location>
        <begin position="442"/>
        <end position="534"/>
    </location>
</feature>
<dbReference type="InterPro" id="IPR013783">
    <property type="entry name" value="Ig-like_fold"/>
</dbReference>
<dbReference type="InterPro" id="IPR013151">
    <property type="entry name" value="Immunoglobulin_dom"/>
</dbReference>
<feature type="compositionally biased region" description="Polar residues" evidence="5">
    <location>
        <begin position="884"/>
        <end position="894"/>
    </location>
</feature>
<evidence type="ECO:0000313" key="11">
    <source>
        <dbReference type="Proteomes" id="UP001187531"/>
    </source>
</evidence>
<protein>
    <recommendedName>
        <fullName evidence="12">Fasciclin-2</fullName>
    </recommendedName>
</protein>
<dbReference type="GO" id="GO:0007156">
    <property type="term" value="P:homophilic cell adhesion via plasma membrane adhesion molecules"/>
    <property type="evidence" value="ECO:0007669"/>
    <property type="project" value="TreeGrafter"/>
</dbReference>
<dbReference type="InterPro" id="IPR036116">
    <property type="entry name" value="FN3_sf"/>
</dbReference>
<dbReference type="InterPro" id="IPR036179">
    <property type="entry name" value="Ig-like_dom_sf"/>
</dbReference>
<feature type="domain" description="Ig-like" evidence="8">
    <location>
        <begin position="332"/>
        <end position="437"/>
    </location>
</feature>
<dbReference type="Pfam" id="PF13927">
    <property type="entry name" value="Ig_3"/>
    <property type="match status" value="1"/>
</dbReference>
<dbReference type="Gene3D" id="2.60.40.10">
    <property type="entry name" value="Immunoglobulins"/>
    <property type="match status" value="7"/>
</dbReference>
<dbReference type="PANTHER" id="PTHR45080:SF8">
    <property type="entry name" value="IG-LIKE DOMAIN-CONTAINING PROTEIN"/>
    <property type="match status" value="1"/>
</dbReference>
<feature type="domain" description="Ig-like" evidence="8">
    <location>
        <begin position="240"/>
        <end position="330"/>
    </location>
</feature>